<geneLocation type="plasmid" evidence="4 5">
    <name>unnamed</name>
</geneLocation>
<keyword evidence="5" id="KW-1185">Reference proteome</keyword>
<dbReference type="Gene3D" id="2.60.40.10">
    <property type="entry name" value="Immunoglobulins"/>
    <property type="match status" value="1"/>
</dbReference>
<evidence type="ECO:0000259" key="2">
    <source>
        <dbReference type="Pfam" id="PF05548"/>
    </source>
</evidence>
<proteinExistence type="predicted"/>
<dbReference type="InterPro" id="IPR013783">
    <property type="entry name" value="Ig-like_fold"/>
</dbReference>
<evidence type="ECO:0000313" key="5">
    <source>
        <dbReference type="Proteomes" id="UP001059950"/>
    </source>
</evidence>
<dbReference type="Pfam" id="PF05548">
    <property type="entry name" value="Peptidase_M11"/>
    <property type="match status" value="1"/>
</dbReference>
<dbReference type="Gene3D" id="3.40.390.10">
    <property type="entry name" value="Collagenase (Catalytic Domain)"/>
    <property type="match status" value="1"/>
</dbReference>
<feature type="domain" description="Peptidase M11 gametolysin" evidence="2">
    <location>
        <begin position="262"/>
        <end position="429"/>
    </location>
</feature>
<dbReference type="InterPro" id="IPR008752">
    <property type="entry name" value="Peptidase_M11"/>
</dbReference>
<organism evidence="4 5">
    <name type="scientific">Amphritea atlantica</name>
    <dbReference type="NCBI Taxonomy" id="355243"/>
    <lineage>
        <taxon>Bacteria</taxon>
        <taxon>Pseudomonadati</taxon>
        <taxon>Pseudomonadota</taxon>
        <taxon>Gammaproteobacteria</taxon>
        <taxon>Oceanospirillales</taxon>
        <taxon>Oceanospirillaceae</taxon>
        <taxon>Amphritea</taxon>
    </lineage>
</organism>
<feature type="chain" id="PRO_5046014870" evidence="1">
    <location>
        <begin position="31"/>
        <end position="958"/>
    </location>
</feature>
<name>A0ABY5H1F5_9GAMM</name>
<dbReference type="Pfam" id="PF17963">
    <property type="entry name" value="Big_9"/>
    <property type="match status" value="3"/>
</dbReference>
<feature type="signal peptide" evidence="1">
    <location>
        <begin position="1"/>
        <end position="30"/>
    </location>
</feature>
<feature type="domain" description="Alpha-galactosidase NEW3" evidence="3">
    <location>
        <begin position="569"/>
        <end position="644"/>
    </location>
</feature>
<dbReference type="PANTHER" id="PTHR34720:SF9">
    <property type="entry name" value="BLR4714 PROTEIN"/>
    <property type="match status" value="1"/>
</dbReference>
<evidence type="ECO:0000313" key="4">
    <source>
        <dbReference type="EMBL" id="UTW05621.1"/>
    </source>
</evidence>
<dbReference type="SUPFAM" id="SSF55486">
    <property type="entry name" value="Metalloproteases ('zincins'), catalytic domain"/>
    <property type="match status" value="1"/>
</dbReference>
<protein>
    <submittedName>
        <fullName evidence="4">Tandem-95 repeat protein</fullName>
    </submittedName>
</protein>
<keyword evidence="1" id="KW-0732">Signal</keyword>
<gene>
    <name evidence="4" type="ORF">KDX31_19690</name>
</gene>
<dbReference type="InterPro" id="IPR024079">
    <property type="entry name" value="MetalloPept_cat_dom_sf"/>
</dbReference>
<evidence type="ECO:0000259" key="3">
    <source>
        <dbReference type="Pfam" id="PF10633"/>
    </source>
</evidence>
<reference evidence="4" key="1">
    <citation type="submission" date="2021-04" db="EMBL/GenBank/DDBJ databases">
        <title>Oceanospirillales bacteria with DddD are important DMSP degraders in coastal seawater.</title>
        <authorList>
            <person name="Liu J."/>
        </authorList>
    </citation>
    <scope>NUCLEOTIDE SEQUENCE</scope>
    <source>
        <strain evidence="4">GY6</strain>
        <plasmid evidence="4">unnamed</plasmid>
    </source>
</reference>
<dbReference type="Proteomes" id="UP001059950">
    <property type="component" value="Plasmid unnamed"/>
</dbReference>
<dbReference type="InterPro" id="IPR018905">
    <property type="entry name" value="A-galactase_NEW3"/>
</dbReference>
<accession>A0ABY5H1F5</accession>
<dbReference type="EMBL" id="CP073345">
    <property type="protein sequence ID" value="UTW05621.1"/>
    <property type="molecule type" value="Genomic_DNA"/>
</dbReference>
<dbReference type="Pfam" id="PF10633">
    <property type="entry name" value="NPCBM_assoc"/>
    <property type="match status" value="1"/>
</dbReference>
<dbReference type="Gene3D" id="2.60.40.2810">
    <property type="match status" value="3"/>
</dbReference>
<evidence type="ECO:0000256" key="1">
    <source>
        <dbReference type="SAM" id="SignalP"/>
    </source>
</evidence>
<keyword evidence="4" id="KW-0614">Plasmid</keyword>
<dbReference type="PANTHER" id="PTHR34720">
    <property type="entry name" value="MICROCYSTIN DEPENDENT PROTEIN"/>
    <property type="match status" value="1"/>
</dbReference>
<sequence>MLIHRPAIRNLLSALILGSVSVLSSSIAFAQSHEHVHQAEHGQPSAADNATQRKVATEATEAFIQARKEWAQARGASNKAMALDKLIARAEARNAMMAELIRTNPAEAMRVAIPEEKQVGLPSDVLAYIEQPLQVEGELEVIYVDNFENPAESRVEHALKTPFGERFVLHFADKNENFQTGQRIALDGLYLDAGEDDSDGSVAIGSGDAEILTLGAENGPTYGSDPGVLGNTFGEQRTLVMMVNFQDDSGNKPWTRTDVQNTFNQVNDYYKEVSYGQTWLKTTVAGWYTLPVSGSTCNRTEFSDQADLAAAKAGLNVNDYDRIVYVWPRLSSCGWGGLGTVGGAPSRAWSNGKNVYSTFTHELGHNLGLYHAHDLDCGSATLGSSCSVVEYGDTADMMGAGRGHFNVYEKSRLGWVQPQTITSSGTYTLAPHELDSTQPLALKVLKGYNSTFGANDWYYLEYRQAIGADIALSYSTAHNLTSGITVHTGNEKAGNTSYLLDMNPSGDFAYAAIDVGQTYNDKNAGISMKTLLADSKGAEVYIDVPGGQQTCSRANPSLSFSPDQSAWVAAGTAVTYSVTLQNNDSSGCSSSSFNLSAAQPAGWSAQLDSAALTLAPGQSAATNLTVVSPVTAADGFYSITTSAASGSYSASGSVTYVVDNPASNSAPVALDDTAVTDSGTAVTISVLGNDSDPDGDNLAVTSLSGVANGSAKINNNGTVSFTPAATFSGTEVFSYNISDNKGGNASASVSVTVNASVATNTAPVANNDSAATDMDTAVLIPVLANDSDPDGDTLTIVSTSGVNGSVTVSSGVLRFTPAAGFTGVESFSYTVSDGKGHTASATVTVTVNAIANQNSAPVAVDDNATMISTDAIVIAVLANDSDPEGDTLSISAVSNAAKGAVSVNSNGTLTYLPGKRFKNNDSFSYTITDGDKTATATVYVQLQQSGGGSNGKGNGKKP</sequence>
<dbReference type="NCBIfam" id="NF012211">
    <property type="entry name" value="tand_rpt_95"/>
    <property type="match status" value="3"/>
</dbReference>